<dbReference type="NCBIfam" id="TIGR01128">
    <property type="entry name" value="holA"/>
    <property type="match status" value="1"/>
</dbReference>
<dbReference type="AlphaFoldDB" id="A0A1Q2M6X8"/>
<dbReference type="RefSeq" id="WP_077405700.1">
    <property type="nucleotide sequence ID" value="NZ_CP019650.1"/>
</dbReference>
<protein>
    <recommendedName>
        <fullName evidence="2 9">DNA polymerase III subunit delta</fullName>
        <ecNumber evidence="1 9">2.7.7.7</ecNumber>
    </recommendedName>
</protein>
<dbReference type="SUPFAM" id="SSF48019">
    <property type="entry name" value="post-AAA+ oligomerization domain-like"/>
    <property type="match status" value="1"/>
</dbReference>
<dbReference type="PANTHER" id="PTHR34388:SF1">
    <property type="entry name" value="DNA POLYMERASE III SUBUNIT DELTA"/>
    <property type="match status" value="1"/>
</dbReference>
<evidence type="ECO:0000256" key="3">
    <source>
        <dbReference type="ARBA" id="ARBA00022679"/>
    </source>
</evidence>
<dbReference type="Proteomes" id="UP000188219">
    <property type="component" value="Chromosome"/>
</dbReference>
<dbReference type="GO" id="GO:0003677">
    <property type="term" value="F:DNA binding"/>
    <property type="evidence" value="ECO:0007669"/>
    <property type="project" value="InterPro"/>
</dbReference>
<evidence type="ECO:0000256" key="9">
    <source>
        <dbReference type="NCBIfam" id="TIGR01128"/>
    </source>
</evidence>
<keyword evidence="6" id="KW-0239">DNA-directed DNA polymerase</keyword>
<evidence type="ECO:0000259" key="11">
    <source>
        <dbReference type="Pfam" id="PF21694"/>
    </source>
</evidence>
<dbReference type="Gene3D" id="1.10.8.60">
    <property type="match status" value="1"/>
</dbReference>
<dbReference type="OrthoDB" id="9770982at2"/>
<keyword evidence="3" id="KW-0808">Transferase</keyword>
<dbReference type="STRING" id="260552.Mag101_12910"/>
<dbReference type="InterPro" id="IPR048466">
    <property type="entry name" value="DNA_pol3_delta-like_C"/>
</dbReference>
<organism evidence="12 13">
    <name type="scientific">Microbulbifer agarilyticus</name>
    <dbReference type="NCBI Taxonomy" id="260552"/>
    <lineage>
        <taxon>Bacteria</taxon>
        <taxon>Pseudomonadati</taxon>
        <taxon>Pseudomonadota</taxon>
        <taxon>Gammaproteobacteria</taxon>
        <taxon>Cellvibrionales</taxon>
        <taxon>Microbulbiferaceae</taxon>
        <taxon>Microbulbifer</taxon>
    </lineage>
</organism>
<dbReference type="CDD" id="cd18138">
    <property type="entry name" value="HLD_clamp_pol_III_delta"/>
    <property type="match status" value="1"/>
</dbReference>
<name>A0A1Q2M6X8_9GAMM</name>
<evidence type="ECO:0000256" key="6">
    <source>
        <dbReference type="ARBA" id="ARBA00022932"/>
    </source>
</evidence>
<evidence type="ECO:0000256" key="8">
    <source>
        <dbReference type="ARBA" id="ARBA00049244"/>
    </source>
</evidence>
<dbReference type="KEGG" id="maga:Mag101_12910"/>
<evidence type="ECO:0000259" key="10">
    <source>
        <dbReference type="Pfam" id="PF06144"/>
    </source>
</evidence>
<evidence type="ECO:0000313" key="13">
    <source>
        <dbReference type="Proteomes" id="UP000188219"/>
    </source>
</evidence>
<dbReference type="GO" id="GO:0009360">
    <property type="term" value="C:DNA polymerase III complex"/>
    <property type="evidence" value="ECO:0007669"/>
    <property type="project" value="UniProtKB-UniRule"/>
</dbReference>
<comment type="similarity">
    <text evidence="7">Belongs to the DNA polymerase HolA subunit family.</text>
</comment>
<keyword evidence="13" id="KW-1185">Reference proteome</keyword>
<dbReference type="Pfam" id="PF06144">
    <property type="entry name" value="DNA_pol3_delta"/>
    <property type="match status" value="1"/>
</dbReference>
<gene>
    <name evidence="12" type="ORF">Mag101_12910</name>
</gene>
<dbReference type="InterPro" id="IPR005790">
    <property type="entry name" value="DNA_polIII_delta"/>
</dbReference>
<dbReference type="PANTHER" id="PTHR34388">
    <property type="entry name" value="DNA POLYMERASE III SUBUNIT DELTA"/>
    <property type="match status" value="1"/>
</dbReference>
<dbReference type="Gene3D" id="1.20.272.10">
    <property type="match status" value="1"/>
</dbReference>
<evidence type="ECO:0000256" key="5">
    <source>
        <dbReference type="ARBA" id="ARBA00022705"/>
    </source>
</evidence>
<proteinExistence type="inferred from homology"/>
<dbReference type="Gene3D" id="3.40.50.300">
    <property type="entry name" value="P-loop containing nucleotide triphosphate hydrolases"/>
    <property type="match status" value="1"/>
</dbReference>
<sequence length="334" mass="37067">MPRINPRQLKQNLRQGLYPIYVVTGDEPLLVQECCDSIREAARKQGFNERDLLHGEHNFDWGQLLSAAGSMSLFADKKVIELRLPGGKPGDKGSKALQEFAATANDDTLLLLVLPRLDRSQLNSKWVKALEAKGVLMQIWPVEAAEMPRWIHQRLRAAGLDAEPEAIQILSERVEGNLLAASQEIEKLKLLVQDSVVTADIMNNAVASSARYDVFGLIDKALAGDAAGAVRTLQGLRAEGVEAPIVLWAIAREIRTLLETQQKLSEGQPISRLVRIQKRQSLIQSACQRLRPRHLENFLMRARAVDNAIKGGKEMDPWAGLLELTLNLSGKRSI</sequence>
<dbReference type="Pfam" id="PF21694">
    <property type="entry name" value="DNA_pol3_delta_C"/>
    <property type="match status" value="1"/>
</dbReference>
<evidence type="ECO:0000313" key="12">
    <source>
        <dbReference type="EMBL" id="AQQ68431.1"/>
    </source>
</evidence>
<dbReference type="InterPro" id="IPR008921">
    <property type="entry name" value="DNA_pol3_clamp-load_cplx_C"/>
</dbReference>
<evidence type="ECO:0000256" key="2">
    <source>
        <dbReference type="ARBA" id="ARBA00017703"/>
    </source>
</evidence>
<dbReference type="GO" id="GO:0006261">
    <property type="term" value="P:DNA-templated DNA replication"/>
    <property type="evidence" value="ECO:0007669"/>
    <property type="project" value="TreeGrafter"/>
</dbReference>
<comment type="catalytic activity">
    <reaction evidence="8">
        <text>DNA(n) + a 2'-deoxyribonucleoside 5'-triphosphate = DNA(n+1) + diphosphate</text>
        <dbReference type="Rhea" id="RHEA:22508"/>
        <dbReference type="Rhea" id="RHEA-COMP:17339"/>
        <dbReference type="Rhea" id="RHEA-COMP:17340"/>
        <dbReference type="ChEBI" id="CHEBI:33019"/>
        <dbReference type="ChEBI" id="CHEBI:61560"/>
        <dbReference type="ChEBI" id="CHEBI:173112"/>
        <dbReference type="EC" id="2.7.7.7"/>
    </reaction>
</comment>
<dbReference type="EMBL" id="CP019650">
    <property type="protein sequence ID" value="AQQ68431.1"/>
    <property type="molecule type" value="Genomic_DNA"/>
</dbReference>
<dbReference type="InterPro" id="IPR010372">
    <property type="entry name" value="DNA_pol3_delta_N"/>
</dbReference>
<accession>A0A1Q2M6X8</accession>
<dbReference type="EC" id="2.7.7.7" evidence="1 9"/>
<keyword evidence="4" id="KW-0548">Nucleotidyltransferase</keyword>
<dbReference type="eggNOG" id="COG1466">
    <property type="taxonomic scope" value="Bacteria"/>
</dbReference>
<evidence type="ECO:0000256" key="1">
    <source>
        <dbReference type="ARBA" id="ARBA00012417"/>
    </source>
</evidence>
<feature type="domain" description="DNA polymerase III delta subunit-like C-terminal" evidence="11">
    <location>
        <begin position="213"/>
        <end position="314"/>
    </location>
</feature>
<reference evidence="12" key="1">
    <citation type="submission" date="2017-02" db="EMBL/GenBank/DDBJ databases">
        <title>Genome of Microbulbifer agarilyticus GP101.</title>
        <authorList>
            <person name="Jung J."/>
            <person name="Bae S.S."/>
            <person name="Baek K."/>
        </authorList>
    </citation>
    <scope>NUCLEOTIDE SEQUENCE [LARGE SCALE GENOMIC DNA]</scope>
    <source>
        <strain evidence="12">GP101</strain>
    </source>
</reference>
<dbReference type="SUPFAM" id="SSF52540">
    <property type="entry name" value="P-loop containing nucleoside triphosphate hydrolases"/>
    <property type="match status" value="1"/>
</dbReference>
<keyword evidence="5" id="KW-0235">DNA replication</keyword>
<dbReference type="GO" id="GO:0003887">
    <property type="term" value="F:DNA-directed DNA polymerase activity"/>
    <property type="evidence" value="ECO:0007669"/>
    <property type="project" value="UniProtKB-UniRule"/>
</dbReference>
<evidence type="ECO:0000256" key="7">
    <source>
        <dbReference type="ARBA" id="ARBA00034754"/>
    </source>
</evidence>
<evidence type="ECO:0000256" key="4">
    <source>
        <dbReference type="ARBA" id="ARBA00022695"/>
    </source>
</evidence>
<feature type="domain" description="DNA polymerase III delta N-terminal" evidence="10">
    <location>
        <begin position="21"/>
        <end position="137"/>
    </location>
</feature>
<dbReference type="InterPro" id="IPR027417">
    <property type="entry name" value="P-loop_NTPase"/>
</dbReference>